<comment type="caution">
    <text evidence="1">The sequence shown here is derived from an EMBL/GenBank/DDBJ whole genome shotgun (WGS) entry which is preliminary data.</text>
</comment>
<evidence type="ECO:0000313" key="1">
    <source>
        <dbReference type="EMBL" id="RPE79669.1"/>
    </source>
</evidence>
<dbReference type="Proteomes" id="UP000269708">
    <property type="component" value="Unassembled WGS sequence"/>
</dbReference>
<dbReference type="RefSeq" id="WP_123769860.1">
    <property type="nucleotide sequence ID" value="NZ_RKQN01000002.1"/>
</dbReference>
<gene>
    <name evidence="1" type="ORF">EDC50_1493</name>
</gene>
<evidence type="ECO:0000313" key="2">
    <source>
        <dbReference type="Proteomes" id="UP000269708"/>
    </source>
</evidence>
<proteinExistence type="predicted"/>
<dbReference type="EMBL" id="RKQN01000002">
    <property type="protein sequence ID" value="RPE79669.1"/>
    <property type="molecule type" value="Genomic_DNA"/>
</dbReference>
<organism evidence="1 2">
    <name type="scientific">Vulcaniibacterium tengchongense</name>
    <dbReference type="NCBI Taxonomy" id="1273429"/>
    <lineage>
        <taxon>Bacteria</taxon>
        <taxon>Pseudomonadati</taxon>
        <taxon>Pseudomonadota</taxon>
        <taxon>Gammaproteobacteria</taxon>
        <taxon>Lysobacterales</taxon>
        <taxon>Lysobacteraceae</taxon>
        <taxon>Vulcaniibacterium</taxon>
    </lineage>
</organism>
<dbReference type="AlphaFoldDB" id="A0A3N4VIX6"/>
<sequence length="237" mass="24282">MLARALVVLLVVLNLGAALWWALRAPPSPPPAFEPPPGVARLRLLDQAPVPVRQTAAAAPAAASASSPATPAAPAASEAAPAAAERCYRFGPFAGVEAAQAARVLLQPVVRRARAREDTAGGARGWRVFLPPAADAQAAQATAQRIAAAGFDDYYVIRDGAEANAIALGRYRNEDGARRRAQALVAAGFPARVEALGGRSRVWLDVAAQAGFDPAKAGAAVAAPFRRIDCAPASGTG</sequence>
<protein>
    <recommendedName>
        <fullName evidence="3">Sporulation related protein</fullName>
    </recommendedName>
</protein>
<keyword evidence="2" id="KW-1185">Reference proteome</keyword>
<reference evidence="1 2" key="1">
    <citation type="submission" date="2018-11" db="EMBL/GenBank/DDBJ databases">
        <title>Genomic Encyclopedia of Type Strains, Phase IV (KMG-IV): sequencing the most valuable type-strain genomes for metagenomic binning, comparative biology and taxonomic classification.</title>
        <authorList>
            <person name="Goeker M."/>
        </authorList>
    </citation>
    <scope>NUCLEOTIDE SEQUENCE [LARGE SCALE GENOMIC DNA]</scope>
    <source>
        <strain evidence="1 2">DSM 25623</strain>
    </source>
</reference>
<dbReference type="OrthoDB" id="5986009at2"/>
<evidence type="ECO:0008006" key="3">
    <source>
        <dbReference type="Google" id="ProtNLM"/>
    </source>
</evidence>
<accession>A0A3N4VIX6</accession>
<name>A0A3N4VIX6_9GAMM</name>